<dbReference type="SMART" id="SM00382">
    <property type="entry name" value="AAA"/>
    <property type="match status" value="1"/>
</dbReference>
<dbReference type="PROSITE" id="PS50893">
    <property type="entry name" value="ABC_TRANSPORTER_2"/>
    <property type="match status" value="1"/>
</dbReference>
<evidence type="ECO:0000313" key="4">
    <source>
        <dbReference type="EMBL" id="GGI15493.1"/>
    </source>
</evidence>
<dbReference type="PANTHER" id="PTHR43423">
    <property type="entry name" value="ABC TRANSPORTER I FAMILY MEMBER 17"/>
    <property type="match status" value="1"/>
</dbReference>
<name>A0A8J3AJB6_9BACI</name>
<accession>A0A8J3AJB6</accession>
<organism evidence="4 5">
    <name type="scientific">Gottfriedia solisilvae</name>
    <dbReference type="NCBI Taxonomy" id="1516104"/>
    <lineage>
        <taxon>Bacteria</taxon>
        <taxon>Bacillati</taxon>
        <taxon>Bacillota</taxon>
        <taxon>Bacilli</taxon>
        <taxon>Bacillales</taxon>
        <taxon>Bacillaceae</taxon>
        <taxon>Gottfriedia</taxon>
    </lineage>
</organism>
<dbReference type="GO" id="GO:0016020">
    <property type="term" value="C:membrane"/>
    <property type="evidence" value="ECO:0007669"/>
    <property type="project" value="InterPro"/>
</dbReference>
<dbReference type="AlphaFoldDB" id="A0A8J3AJB6"/>
<evidence type="ECO:0000256" key="2">
    <source>
        <dbReference type="ARBA" id="ARBA00022840"/>
    </source>
</evidence>
<dbReference type="InterPro" id="IPR003593">
    <property type="entry name" value="AAA+_ATPase"/>
</dbReference>
<dbReference type="InterPro" id="IPR003439">
    <property type="entry name" value="ABC_transporter-like_ATP-bd"/>
</dbReference>
<dbReference type="GO" id="GO:0005524">
    <property type="term" value="F:ATP binding"/>
    <property type="evidence" value="ECO:0007669"/>
    <property type="project" value="UniProtKB-KW"/>
</dbReference>
<dbReference type="Proteomes" id="UP000626244">
    <property type="component" value="Unassembled WGS sequence"/>
</dbReference>
<keyword evidence="5" id="KW-1185">Reference proteome</keyword>
<dbReference type="OrthoDB" id="9785080at2"/>
<keyword evidence="1" id="KW-0547">Nucleotide-binding</keyword>
<reference evidence="5" key="1">
    <citation type="journal article" date="2019" name="Int. J. Syst. Evol. Microbiol.">
        <title>The Global Catalogue of Microorganisms (GCM) 10K type strain sequencing project: providing services to taxonomists for standard genome sequencing and annotation.</title>
        <authorList>
            <consortium name="The Broad Institute Genomics Platform"/>
            <consortium name="The Broad Institute Genome Sequencing Center for Infectious Disease"/>
            <person name="Wu L."/>
            <person name="Ma J."/>
        </authorList>
    </citation>
    <scope>NUCLEOTIDE SEQUENCE [LARGE SCALE GENOMIC DNA]</scope>
    <source>
        <strain evidence="5">CGMCC 1.14993</strain>
    </source>
</reference>
<dbReference type="GO" id="GO:0016887">
    <property type="term" value="F:ATP hydrolysis activity"/>
    <property type="evidence" value="ECO:0007669"/>
    <property type="project" value="InterPro"/>
</dbReference>
<gene>
    <name evidence="4" type="ORF">GCM10007380_28250</name>
</gene>
<dbReference type="EMBL" id="BMHB01000001">
    <property type="protein sequence ID" value="GGI15493.1"/>
    <property type="molecule type" value="Genomic_DNA"/>
</dbReference>
<comment type="caution">
    <text evidence="4">The sequence shown here is derived from an EMBL/GenBank/DDBJ whole genome shotgun (WGS) entry which is preliminary data.</text>
</comment>
<dbReference type="PANTHER" id="PTHR43423:SF1">
    <property type="entry name" value="ABC TRANSPORTER I FAMILY MEMBER 17"/>
    <property type="match status" value="1"/>
</dbReference>
<dbReference type="GO" id="GO:0035435">
    <property type="term" value="P:phosphate ion transmembrane transport"/>
    <property type="evidence" value="ECO:0007669"/>
    <property type="project" value="InterPro"/>
</dbReference>
<dbReference type="Pfam" id="PF00005">
    <property type="entry name" value="ABC_tran"/>
    <property type="match status" value="1"/>
</dbReference>
<dbReference type="GO" id="GO:0005315">
    <property type="term" value="F:phosphate transmembrane transporter activity"/>
    <property type="evidence" value="ECO:0007669"/>
    <property type="project" value="InterPro"/>
</dbReference>
<dbReference type="InterPro" id="IPR027417">
    <property type="entry name" value="P-loop_NTPase"/>
</dbReference>
<keyword evidence="2 4" id="KW-0067">ATP-binding</keyword>
<dbReference type="SUPFAM" id="SSF52540">
    <property type="entry name" value="P-loop containing nucleoside triphosphate hydrolases"/>
    <property type="match status" value="1"/>
</dbReference>
<feature type="domain" description="ABC transporter" evidence="3">
    <location>
        <begin position="3"/>
        <end position="236"/>
    </location>
</feature>
<evidence type="ECO:0000313" key="5">
    <source>
        <dbReference type="Proteomes" id="UP000626244"/>
    </source>
</evidence>
<evidence type="ECO:0000259" key="3">
    <source>
        <dbReference type="PROSITE" id="PS50893"/>
    </source>
</evidence>
<evidence type="ECO:0000256" key="1">
    <source>
        <dbReference type="ARBA" id="ARBA00022741"/>
    </source>
</evidence>
<dbReference type="InterPro" id="IPR005670">
    <property type="entry name" value="PstB-like"/>
</dbReference>
<sequence length="240" mass="26563">MVYDIKNISVDIHGNQILKNISFQINEGEIFCVIGTSGSGKSTLLRTLNRLQKIKEGEILLNGQSIYSVSPQKLRKNAMMILQSPSLFEGTVQDNILLGLQFSGEIHKKDGFVLASNLLDKVGLESNLLERNALSLSIGQQQRVSIARTLAMKSNILLCDEITSALDPQSTIHIQQLLLALKREEKKTVILVTHNMDLVQQIADRVGLLIEGRLVEVSTTKAFFDNPSTEFGKNFLSTIA</sequence>
<proteinExistence type="predicted"/>
<protein>
    <submittedName>
        <fullName evidence="4">Phosphate ABC transporter ATP-binding protein</fullName>
    </submittedName>
</protein>
<dbReference type="Gene3D" id="3.40.50.300">
    <property type="entry name" value="P-loop containing nucleotide triphosphate hydrolases"/>
    <property type="match status" value="1"/>
</dbReference>
<dbReference type="CDD" id="cd03260">
    <property type="entry name" value="ABC_PstB_phosphate_transporter"/>
    <property type="match status" value="1"/>
</dbReference>
<dbReference type="RefSeq" id="WP_087999733.1">
    <property type="nucleotide sequence ID" value="NZ_BMHB01000001.1"/>
</dbReference>